<keyword evidence="2" id="KW-0547">Nucleotide-binding</keyword>
<organism evidence="2 3">
    <name type="scientific">Hibiscus syriacus</name>
    <name type="common">Rose of Sharon</name>
    <dbReference type="NCBI Taxonomy" id="106335"/>
    <lineage>
        <taxon>Eukaryota</taxon>
        <taxon>Viridiplantae</taxon>
        <taxon>Streptophyta</taxon>
        <taxon>Embryophyta</taxon>
        <taxon>Tracheophyta</taxon>
        <taxon>Spermatophyta</taxon>
        <taxon>Magnoliopsida</taxon>
        <taxon>eudicotyledons</taxon>
        <taxon>Gunneridae</taxon>
        <taxon>Pentapetalae</taxon>
        <taxon>rosids</taxon>
        <taxon>malvids</taxon>
        <taxon>Malvales</taxon>
        <taxon>Malvaceae</taxon>
        <taxon>Malvoideae</taxon>
        <taxon>Hibiscus</taxon>
    </lineage>
</organism>
<dbReference type="Gene3D" id="3.40.50.300">
    <property type="entry name" value="P-loop containing nucleotide triphosphate hydrolases"/>
    <property type="match status" value="2"/>
</dbReference>
<keyword evidence="2" id="KW-0067">ATP-binding</keyword>
<accession>A0A6A3CYR1</accession>
<proteinExistence type="predicted"/>
<dbReference type="InterPro" id="IPR027417">
    <property type="entry name" value="P-loop_NTPase"/>
</dbReference>
<evidence type="ECO:0000313" key="3">
    <source>
        <dbReference type="Proteomes" id="UP000436088"/>
    </source>
</evidence>
<protein>
    <submittedName>
        <fullName evidence="2">ATP-binding cassette sub-family E member 1</fullName>
    </submittedName>
</protein>
<dbReference type="Pfam" id="PF00005">
    <property type="entry name" value="ABC_tran"/>
    <property type="match status" value="1"/>
</dbReference>
<evidence type="ECO:0000259" key="1">
    <source>
        <dbReference type="Pfam" id="PF00005"/>
    </source>
</evidence>
<dbReference type="GO" id="GO:0016887">
    <property type="term" value="F:ATP hydrolysis activity"/>
    <property type="evidence" value="ECO:0007669"/>
    <property type="project" value="InterPro"/>
</dbReference>
<gene>
    <name evidence="2" type="ORF">F3Y22_tig00002237pilonHSYRG00938</name>
</gene>
<dbReference type="EMBL" id="VEPZ02000167">
    <property type="protein sequence ID" value="KAE8732229.1"/>
    <property type="molecule type" value="Genomic_DNA"/>
</dbReference>
<evidence type="ECO:0000313" key="2">
    <source>
        <dbReference type="EMBL" id="KAE8732229.1"/>
    </source>
</evidence>
<dbReference type="PANTHER" id="PTHR19248">
    <property type="entry name" value="ATP-BINDING TRANSPORT PROTEIN-RELATED"/>
    <property type="match status" value="1"/>
</dbReference>
<dbReference type="Proteomes" id="UP000436088">
    <property type="component" value="Unassembled WGS sequence"/>
</dbReference>
<dbReference type="SUPFAM" id="SSF52540">
    <property type="entry name" value="P-loop containing nucleoside triphosphate hydrolases"/>
    <property type="match status" value="1"/>
</dbReference>
<sequence>MSFSYVFTVEHVLSVLEYLSDSVCCLYGKPGPYGVLTLPFSVREGINIFLAGFVHTENLRFQDESLTFKVAETERESVEKIKAYAQYRCPTMTKTRNNFQLGAGSFKHDNVDDFEVEVTEFNVSYKPQKISPKYESTVKNLLYVKIPDSCMRCQFISDVMKRLLIEQWMDREVLNPSGGELMRVALCLCLGKPADIYLIDEPSAYLDSEQGILAAKVIIHKESHFPCKETCGCGSA</sequence>
<dbReference type="AlphaFoldDB" id="A0A6A3CYR1"/>
<reference evidence="2" key="1">
    <citation type="submission" date="2019-09" db="EMBL/GenBank/DDBJ databases">
        <title>Draft genome information of white flower Hibiscus syriacus.</title>
        <authorList>
            <person name="Kim Y.-M."/>
        </authorList>
    </citation>
    <scope>NUCLEOTIDE SEQUENCE [LARGE SCALE GENOMIC DNA]</scope>
    <source>
        <strain evidence="2">YM2019G1</strain>
    </source>
</reference>
<feature type="domain" description="ABC transporter" evidence="1">
    <location>
        <begin position="107"/>
        <end position="203"/>
    </location>
</feature>
<comment type="caution">
    <text evidence="2">The sequence shown here is derived from an EMBL/GenBank/DDBJ whole genome shotgun (WGS) entry which is preliminary data.</text>
</comment>
<dbReference type="InterPro" id="IPR003439">
    <property type="entry name" value="ABC_transporter-like_ATP-bd"/>
</dbReference>
<dbReference type="GO" id="GO:0005524">
    <property type="term" value="F:ATP binding"/>
    <property type="evidence" value="ECO:0007669"/>
    <property type="project" value="UniProtKB-KW"/>
</dbReference>
<name>A0A6A3CYR1_HIBSY</name>
<keyword evidence="3" id="KW-1185">Reference proteome</keyword>
<dbReference type="InterPro" id="IPR013283">
    <property type="entry name" value="RLI1"/>
</dbReference>